<gene>
    <name evidence="3" type="ORF">H6G05_11315</name>
</gene>
<name>A0ABR8CBE1_9CYAN</name>
<reference evidence="3 4" key="1">
    <citation type="journal article" date="2020" name="ISME J.">
        <title>Comparative genomics reveals insights into cyanobacterial evolution and habitat adaptation.</title>
        <authorList>
            <person name="Chen M.Y."/>
            <person name="Teng W.K."/>
            <person name="Zhao L."/>
            <person name="Hu C.X."/>
            <person name="Zhou Y.K."/>
            <person name="Han B.P."/>
            <person name="Song L.R."/>
            <person name="Shu W.S."/>
        </authorList>
    </citation>
    <scope>NUCLEOTIDE SEQUENCE [LARGE SCALE GENOMIC DNA]</scope>
    <source>
        <strain evidence="3 4">FACHB-1050</strain>
    </source>
</reference>
<feature type="signal peptide" evidence="2">
    <location>
        <begin position="1"/>
        <end position="26"/>
    </location>
</feature>
<protein>
    <submittedName>
        <fullName evidence="3">Uncharacterized protein</fullName>
    </submittedName>
</protein>
<dbReference type="Proteomes" id="UP000618445">
    <property type="component" value="Unassembled WGS sequence"/>
</dbReference>
<feature type="compositionally biased region" description="Basic and acidic residues" evidence="1">
    <location>
        <begin position="48"/>
        <end position="58"/>
    </location>
</feature>
<organism evidence="3 4">
    <name type="scientific">Phormidium tenue FACHB-1050</name>
    <dbReference type="NCBI Taxonomy" id="2692857"/>
    <lineage>
        <taxon>Bacteria</taxon>
        <taxon>Bacillati</taxon>
        <taxon>Cyanobacteriota</taxon>
        <taxon>Cyanophyceae</taxon>
        <taxon>Oscillatoriophycideae</taxon>
        <taxon>Oscillatoriales</taxon>
        <taxon>Oscillatoriaceae</taxon>
        <taxon>Phormidium</taxon>
    </lineage>
</organism>
<comment type="caution">
    <text evidence="3">The sequence shown here is derived from an EMBL/GenBank/DDBJ whole genome shotgun (WGS) entry which is preliminary data.</text>
</comment>
<proteinExistence type="predicted"/>
<evidence type="ECO:0000313" key="3">
    <source>
        <dbReference type="EMBL" id="MBD2317430.1"/>
    </source>
</evidence>
<feature type="chain" id="PRO_5045518436" evidence="2">
    <location>
        <begin position="27"/>
        <end position="85"/>
    </location>
</feature>
<evidence type="ECO:0000256" key="1">
    <source>
        <dbReference type="SAM" id="MobiDB-lite"/>
    </source>
</evidence>
<keyword evidence="4" id="KW-1185">Reference proteome</keyword>
<accession>A0ABR8CBE1</accession>
<dbReference type="EMBL" id="JACJQY010000015">
    <property type="protein sequence ID" value="MBD2317430.1"/>
    <property type="molecule type" value="Genomic_DNA"/>
</dbReference>
<feature type="region of interest" description="Disordered" evidence="1">
    <location>
        <begin position="38"/>
        <end position="72"/>
    </location>
</feature>
<dbReference type="RefSeq" id="WP_190578273.1">
    <property type="nucleotide sequence ID" value="NZ_CAWPQU010000007.1"/>
</dbReference>
<feature type="compositionally biased region" description="Acidic residues" evidence="1">
    <location>
        <begin position="59"/>
        <end position="68"/>
    </location>
</feature>
<keyword evidence="2" id="KW-0732">Signal</keyword>
<sequence length="85" mass="9185">MKISSLLSASAIAASTLIAFSTAALAISQPKNITTNIESQSIQISEHPPLKIADKVEKGEEDDEESEEYSGRGCPAGFEWLCGWW</sequence>
<evidence type="ECO:0000313" key="4">
    <source>
        <dbReference type="Proteomes" id="UP000618445"/>
    </source>
</evidence>
<evidence type="ECO:0000256" key="2">
    <source>
        <dbReference type="SAM" id="SignalP"/>
    </source>
</evidence>